<name>A0ABX5Q1G1_9FLAO</name>
<accession>A0ABX5Q1G1</accession>
<dbReference type="EMBL" id="QKZR01000001">
    <property type="protein sequence ID" value="PZX43836.1"/>
    <property type="molecule type" value="Genomic_DNA"/>
</dbReference>
<evidence type="ECO:0000313" key="1">
    <source>
        <dbReference type="EMBL" id="PZX43836.1"/>
    </source>
</evidence>
<evidence type="ECO:0000313" key="2">
    <source>
        <dbReference type="Proteomes" id="UP000248584"/>
    </source>
</evidence>
<dbReference type="RefSeq" id="WP_015361665.1">
    <property type="nucleotide sequence ID" value="NZ_QKZR01000001.1"/>
</dbReference>
<protein>
    <submittedName>
        <fullName evidence="1">Uncharacterized protein</fullName>
    </submittedName>
</protein>
<organism evidence="1 2">
    <name type="scientific">Nonlabens dokdonensis</name>
    <dbReference type="NCBI Taxonomy" id="328515"/>
    <lineage>
        <taxon>Bacteria</taxon>
        <taxon>Pseudomonadati</taxon>
        <taxon>Bacteroidota</taxon>
        <taxon>Flavobacteriia</taxon>
        <taxon>Flavobacteriales</taxon>
        <taxon>Flavobacteriaceae</taxon>
        <taxon>Nonlabens</taxon>
    </lineage>
</organism>
<comment type="caution">
    <text evidence="1">The sequence shown here is derived from an EMBL/GenBank/DDBJ whole genome shotgun (WGS) entry which is preliminary data.</text>
</comment>
<gene>
    <name evidence="1" type="ORF">LX97_00841</name>
</gene>
<reference evidence="1 2" key="1">
    <citation type="submission" date="2018-06" db="EMBL/GenBank/DDBJ databases">
        <title>Genomic Encyclopedia of Archaeal and Bacterial Type Strains, Phase II (KMG-II): from individual species to whole genera.</title>
        <authorList>
            <person name="Goeker M."/>
        </authorList>
    </citation>
    <scope>NUCLEOTIDE SEQUENCE [LARGE SCALE GENOMIC DNA]</scope>
    <source>
        <strain evidence="1 2">DSM 17205</strain>
    </source>
</reference>
<dbReference type="Proteomes" id="UP000248584">
    <property type="component" value="Unassembled WGS sequence"/>
</dbReference>
<sequence length="96" mass="11203">MSTKSNTYKTEKELLYLVKFDEIEVIKDKTDRKMRRLQLFRGMQLGNLYKSKVMITFKDSLDNLLVINTTIWGLTQQAIILKKGVTIPIHSILKVD</sequence>
<proteinExistence type="predicted"/>
<keyword evidence="2" id="KW-1185">Reference proteome</keyword>